<dbReference type="HAMAP" id="MF_01384">
    <property type="entry name" value="UreD"/>
    <property type="match status" value="1"/>
</dbReference>
<evidence type="ECO:0000256" key="2">
    <source>
        <dbReference type="ARBA" id="ARBA00022988"/>
    </source>
</evidence>
<keyword evidence="6" id="KW-1185">Reference proteome</keyword>
<reference evidence="5 6" key="1">
    <citation type="submission" date="2015-09" db="EMBL/GenBank/DDBJ databases">
        <title>Complete genome of Psychrobacter urativorans R10.10B.</title>
        <authorList>
            <person name="See-Too W.S."/>
            <person name="Chan K.G."/>
        </authorList>
    </citation>
    <scope>NUCLEOTIDE SEQUENCE [LARGE SCALE GENOMIC DNA]</scope>
    <source>
        <strain evidence="5 6">R10.10B</strain>
    </source>
</reference>
<dbReference type="KEGG" id="pur:AOC03_03985"/>
<name>A0A0M3V8J9_9GAMM</name>
<comment type="similarity">
    <text evidence="1 4">Belongs to the UreD family.</text>
</comment>
<dbReference type="Proteomes" id="UP000059847">
    <property type="component" value="Chromosome"/>
</dbReference>
<dbReference type="InterPro" id="IPR002669">
    <property type="entry name" value="UreD"/>
</dbReference>
<sequence>MNTVSSSTTVRGYGADRQWLAKLDLKLVPTGAKTYLKQLAFIGPLRIQRPFYPEGGVCHLYVLHPPGGLVSGDRLNINVHGAADSQTLLTTPSAGKVYGRDSDGVVQGQSVHVTLADNAECEWLPQETIVYSDANAVLDTTIELESGARFIGWDLVCLGRPASDARFAKGTLSQRIRLLRDGRLLFNEHLQLIADSSLHHSRVGLHNQSVFGTLVAYGTDFNPELIMTLRAELACPAFTVTLRMGVLLVRYLGEDMNECRAGMWRAWALIRLPLLGRPACTPRIWLT</sequence>
<evidence type="ECO:0000256" key="4">
    <source>
        <dbReference type="HAMAP-Rule" id="MF_01384"/>
    </source>
</evidence>
<dbReference type="PANTHER" id="PTHR33643:SF1">
    <property type="entry name" value="UREASE ACCESSORY PROTEIN D"/>
    <property type="match status" value="1"/>
</dbReference>
<gene>
    <name evidence="4" type="primary">ureD</name>
    <name evidence="5" type="ORF">AOC03_03985</name>
</gene>
<evidence type="ECO:0000313" key="6">
    <source>
        <dbReference type="Proteomes" id="UP000059847"/>
    </source>
</evidence>
<evidence type="ECO:0000256" key="1">
    <source>
        <dbReference type="ARBA" id="ARBA00007177"/>
    </source>
</evidence>
<keyword evidence="3 4" id="KW-0143">Chaperone</keyword>
<proteinExistence type="inferred from homology"/>
<keyword evidence="2 4" id="KW-0996">Nickel insertion</keyword>
<protein>
    <recommendedName>
        <fullName evidence="4">Urease accessory protein UreD</fullName>
    </recommendedName>
</protein>
<comment type="function">
    <text evidence="4">Required for maturation of urease via the functional incorporation of the urease nickel metallocenter.</text>
</comment>
<keyword evidence="4" id="KW-0963">Cytoplasm</keyword>
<dbReference type="AlphaFoldDB" id="A0A0M3V8J9"/>
<evidence type="ECO:0000256" key="3">
    <source>
        <dbReference type="ARBA" id="ARBA00023186"/>
    </source>
</evidence>
<dbReference type="GO" id="GO:0005737">
    <property type="term" value="C:cytoplasm"/>
    <property type="evidence" value="ECO:0007669"/>
    <property type="project" value="UniProtKB-SubCell"/>
</dbReference>
<dbReference type="STRING" id="45610.AOC03_03985"/>
<comment type="subunit">
    <text evidence="4">UreD, UreF and UreG form a complex that acts as a GTP-hydrolysis-dependent molecular chaperone, activating the urease apoprotein by helping to assemble the nickel containing metallocenter of UreC. The UreE protein probably delivers the nickel.</text>
</comment>
<organism evidence="5 6">
    <name type="scientific">Psychrobacter urativorans</name>
    <dbReference type="NCBI Taxonomy" id="45610"/>
    <lineage>
        <taxon>Bacteria</taxon>
        <taxon>Pseudomonadati</taxon>
        <taxon>Pseudomonadota</taxon>
        <taxon>Gammaproteobacteria</taxon>
        <taxon>Moraxellales</taxon>
        <taxon>Moraxellaceae</taxon>
        <taxon>Psychrobacter</taxon>
    </lineage>
</organism>
<dbReference type="RefSeq" id="WP_062533699.1">
    <property type="nucleotide sequence ID" value="NZ_CP012678.1"/>
</dbReference>
<accession>A0A0M3V8J9</accession>
<dbReference type="EMBL" id="CP012678">
    <property type="protein sequence ID" value="ALF59313.1"/>
    <property type="molecule type" value="Genomic_DNA"/>
</dbReference>
<dbReference type="GO" id="GO:0016151">
    <property type="term" value="F:nickel cation binding"/>
    <property type="evidence" value="ECO:0007669"/>
    <property type="project" value="UniProtKB-UniRule"/>
</dbReference>
<comment type="subcellular location">
    <subcellularLocation>
        <location evidence="4">Cytoplasm</location>
    </subcellularLocation>
</comment>
<dbReference type="Pfam" id="PF01774">
    <property type="entry name" value="UreD"/>
    <property type="match status" value="1"/>
</dbReference>
<dbReference type="PANTHER" id="PTHR33643">
    <property type="entry name" value="UREASE ACCESSORY PROTEIN D"/>
    <property type="match status" value="1"/>
</dbReference>
<evidence type="ECO:0000313" key="5">
    <source>
        <dbReference type="EMBL" id="ALF59313.1"/>
    </source>
</evidence>